<dbReference type="InterPro" id="IPR022284">
    <property type="entry name" value="GPAT/DHAPAT"/>
</dbReference>
<evidence type="ECO:0000256" key="13">
    <source>
        <dbReference type="ARBA" id="ARBA00048427"/>
    </source>
</evidence>
<evidence type="ECO:0000256" key="8">
    <source>
        <dbReference type="ARBA" id="ARBA00022679"/>
    </source>
</evidence>
<comment type="pathway">
    <text evidence="3">Lipid metabolism.</text>
</comment>
<keyword evidence="14" id="KW-0443">Lipid metabolism</keyword>
<comment type="subcellular location">
    <subcellularLocation>
        <location evidence="1 14">Cell membrane</location>
        <topology evidence="1 14">Peripheral membrane protein</topology>
        <orientation evidence="1 14">Cytoplasmic side</orientation>
    </subcellularLocation>
</comment>
<dbReference type="GO" id="GO:0004366">
    <property type="term" value="F:glycerol-3-phosphate O-acyltransferase activity"/>
    <property type="evidence" value="ECO:0007669"/>
    <property type="project" value="UniProtKB-UniRule"/>
</dbReference>
<dbReference type="NCBIfam" id="NF003441">
    <property type="entry name" value="PRK04974.1"/>
    <property type="match status" value="1"/>
</dbReference>
<evidence type="ECO:0000259" key="15">
    <source>
        <dbReference type="SMART" id="SM00563"/>
    </source>
</evidence>
<dbReference type="Pfam" id="PF01553">
    <property type="entry name" value="Acyltransferase"/>
    <property type="match status" value="1"/>
</dbReference>
<evidence type="ECO:0000313" key="17">
    <source>
        <dbReference type="Proteomes" id="UP000276886"/>
    </source>
</evidence>
<keyword evidence="10 14" id="KW-0594">Phospholipid biosynthesis</keyword>
<comment type="catalytic activity">
    <reaction evidence="13 14">
        <text>sn-glycerol 3-phosphate + an acyl-CoA = a 1-acyl-sn-glycero-3-phosphate + CoA</text>
        <dbReference type="Rhea" id="RHEA:15325"/>
        <dbReference type="ChEBI" id="CHEBI:57287"/>
        <dbReference type="ChEBI" id="CHEBI:57597"/>
        <dbReference type="ChEBI" id="CHEBI:57970"/>
        <dbReference type="ChEBI" id="CHEBI:58342"/>
        <dbReference type="EC" id="2.3.1.15"/>
    </reaction>
</comment>
<evidence type="ECO:0000256" key="11">
    <source>
        <dbReference type="ARBA" id="ARBA00023264"/>
    </source>
</evidence>
<protein>
    <recommendedName>
        <fullName evidence="6 14">Glycerol-3-phosphate acyltransferase</fullName>
        <shortName evidence="14">GPAT</shortName>
        <ecNumber evidence="5 14">2.3.1.15</ecNumber>
    </recommendedName>
</protein>
<reference evidence="16 17" key="1">
    <citation type="submission" date="2018-08" db="EMBL/GenBank/DDBJ databases">
        <title>Recombination of ecologically and evolutionarily significant loci maintains genetic cohesion in the Pseudomonas syringae species complex.</title>
        <authorList>
            <person name="Dillon M."/>
            <person name="Thakur S."/>
            <person name="Almeida R.N.D."/>
            <person name="Weir B.S."/>
            <person name="Guttman D.S."/>
        </authorList>
    </citation>
    <scope>NUCLEOTIDE SEQUENCE [LARGE SCALE GENOMIC DNA]</scope>
    <source>
        <strain evidence="16 17">ICMP 2788</strain>
    </source>
</reference>
<evidence type="ECO:0000256" key="6">
    <source>
        <dbReference type="ARBA" id="ARBA00013432"/>
    </source>
</evidence>
<dbReference type="SUPFAM" id="SSF69593">
    <property type="entry name" value="Glycerol-3-phosphate (1)-acyltransferase"/>
    <property type="match status" value="1"/>
</dbReference>
<evidence type="ECO:0000256" key="1">
    <source>
        <dbReference type="ARBA" id="ARBA00004413"/>
    </source>
</evidence>
<dbReference type="EC" id="2.3.1.15" evidence="5 14"/>
<dbReference type="EMBL" id="RBPQ01000197">
    <property type="protein sequence ID" value="RMO24725.1"/>
    <property type="molecule type" value="Genomic_DNA"/>
</dbReference>
<comment type="similarity">
    <text evidence="4 14">Belongs to the GPAT/DAPAT family.</text>
</comment>
<feature type="domain" description="Phospholipid/glycerol acyltransferase" evidence="15">
    <location>
        <begin position="392"/>
        <end position="519"/>
    </location>
</feature>
<sequence>MKKKATKLLTAGYASVPTVRKRLPGEPRKTFRRDVPDTCRRQVSPARQAVIRTLSVQRAHRRFCRSLRDTSHWRPSRAAARPSLSRSRMTRSPFRRLVFGTLRRLLYLWVRSETINQSSFTLNLDRSRPVFYALQSPSISDLAVIDTECRKAGLPRPVLSVAVGNLIEPAAFFYLTPSPDWLGRQDKRGAPPTLERVVAAVSQNPGEDAQIIPVSVFWGQSPDRESSAWKLLFADSWAVTGRLRRLVSILILGRKTRVQFSAPIHMRELVGENKGYELTLRMTQRLLRVHFRNLKSAVIGPDVSHRRTVVKGLLDEPLVKQAIIEEAEREHITQEKARERALSYGNEIASDYTYSVIRFMEVVLSWFWNKIYDGIKVSHIEGVQEVAPGHEVIYVPCHRSHIDYLLLSYLLFRNGLTPPHIAAGINLNMPVVGGLLRRGGAFFMRRTFKGNPLYTAVFTEYLHTLFIKGFPVEYFVEGGRSRTGRMLQPKTGMLAITLRSFLRNSRMPIVFIPVYIGYERVLEGRTYLGELRGATKKKESIFDIFKVIGALKQRFGQVSVNFGAPIKLAEFLDGEQPDWREQQLDPQFRPEWLSETTHRLGERVAQHLNEAAAVNPMNLVAVALLSTQRLALDDQAMERVLDLYLTLLRAVPYSPHTTLPEGDGRSLIEHVKGMDLLAEQKDALGKILYLNEQNAVLMTYYRNNVLHIFALPSLLASFFQSSSRMTREQILRYTRALYPFLQSELFIRWPLNELDEVVDQWLAAFVEQGLLRFKKDAYVRPEPSSREFVLLTLLSRAIAQTLQRFYMAIALLLNSGQNTLSPEQLEDLCTVMAQRLSILHGLNAPEFFDKSLFRHFIQTLLDLGVLRKDSAGKLSYHPMLGELAEGAAKRVLPAEIRLSIRQVALHSNEEEQDVGSDQEKT</sequence>
<proteinExistence type="inferred from homology"/>
<dbReference type="NCBIfam" id="TIGR03703">
    <property type="entry name" value="plsB"/>
    <property type="match status" value="1"/>
</dbReference>
<comment type="pathway">
    <text evidence="2 14">Phospholipid metabolism; CDP-diacylglycerol biosynthesis; CDP-diacylglycerol from sn-glycerol 3-phosphate: step 1/3.</text>
</comment>
<evidence type="ECO:0000256" key="9">
    <source>
        <dbReference type="ARBA" id="ARBA00023136"/>
    </source>
</evidence>
<dbReference type="UniPathway" id="UPA00557">
    <property type="reaction ID" value="UER00612"/>
</dbReference>
<dbReference type="Pfam" id="PF19277">
    <property type="entry name" value="GPAT_C"/>
    <property type="match status" value="1"/>
</dbReference>
<dbReference type="SMART" id="SM00563">
    <property type="entry name" value="PlsC"/>
    <property type="match status" value="1"/>
</dbReference>
<name>A0A3M6DQB8_PSESJ</name>
<dbReference type="PIRSF" id="PIRSF000437">
    <property type="entry name" value="GPAT_DHAPAT"/>
    <property type="match status" value="1"/>
</dbReference>
<dbReference type="GO" id="GO:0016024">
    <property type="term" value="P:CDP-diacylglycerol biosynthetic process"/>
    <property type="evidence" value="ECO:0007669"/>
    <property type="project" value="UniProtKB-UniRule"/>
</dbReference>
<accession>A0A3M6DQB8</accession>
<dbReference type="InterPro" id="IPR041728">
    <property type="entry name" value="GPAT/DHAPAT_LPLAT"/>
</dbReference>
<dbReference type="GO" id="GO:0006631">
    <property type="term" value="P:fatty acid metabolic process"/>
    <property type="evidence" value="ECO:0007669"/>
    <property type="project" value="TreeGrafter"/>
</dbReference>
<dbReference type="PIRSF" id="PIRSF500064">
    <property type="entry name" value="GPAT"/>
    <property type="match status" value="1"/>
</dbReference>
<dbReference type="GO" id="GO:0005886">
    <property type="term" value="C:plasma membrane"/>
    <property type="evidence" value="ECO:0007669"/>
    <property type="project" value="UniProtKB-SubCell"/>
</dbReference>
<keyword evidence="11 14" id="KW-1208">Phospholipid metabolism</keyword>
<dbReference type="InterPro" id="IPR045520">
    <property type="entry name" value="GPAT/DHAPAT_C"/>
</dbReference>
<evidence type="ECO:0000313" key="16">
    <source>
        <dbReference type="EMBL" id="RMO24725.1"/>
    </source>
</evidence>
<keyword evidence="12 14" id="KW-0012">Acyltransferase</keyword>
<evidence type="ECO:0000256" key="14">
    <source>
        <dbReference type="HAMAP-Rule" id="MF_00393"/>
    </source>
</evidence>
<gene>
    <name evidence="14" type="primary">plsB</name>
    <name evidence="16" type="ORF">ALQ44_05237</name>
</gene>
<evidence type="ECO:0000256" key="4">
    <source>
        <dbReference type="ARBA" id="ARBA00007937"/>
    </source>
</evidence>
<feature type="short sequence motif" description="HXXXXD motif" evidence="14">
    <location>
        <begin position="397"/>
        <end position="402"/>
    </location>
</feature>
<dbReference type="AlphaFoldDB" id="A0A3M6DQB8"/>
<keyword evidence="8 14" id="KW-0808">Transferase</keyword>
<dbReference type="InterPro" id="IPR002123">
    <property type="entry name" value="Plipid/glycerol_acylTrfase"/>
</dbReference>
<evidence type="ECO:0000256" key="3">
    <source>
        <dbReference type="ARBA" id="ARBA00005189"/>
    </source>
</evidence>
<comment type="domain">
    <text evidence="14">The HXXXXD motif is essential for acyltransferase activity and may constitute the binding site for the phosphate moiety of the glycerol-3-phosphate.</text>
</comment>
<dbReference type="InterPro" id="IPR028354">
    <property type="entry name" value="GPAT_PlsB"/>
</dbReference>
<evidence type="ECO:0000256" key="7">
    <source>
        <dbReference type="ARBA" id="ARBA00022475"/>
    </source>
</evidence>
<evidence type="ECO:0000256" key="10">
    <source>
        <dbReference type="ARBA" id="ARBA00023209"/>
    </source>
</evidence>
<evidence type="ECO:0000256" key="12">
    <source>
        <dbReference type="ARBA" id="ARBA00023315"/>
    </source>
</evidence>
<keyword evidence="14" id="KW-0444">Lipid biosynthesis</keyword>
<dbReference type="HAMAP" id="MF_00393">
    <property type="entry name" value="Glyc3P_acyltrans"/>
    <property type="match status" value="1"/>
</dbReference>
<keyword evidence="7 14" id="KW-1003">Cell membrane</keyword>
<dbReference type="PANTHER" id="PTHR12563:SF17">
    <property type="entry name" value="DIHYDROXYACETONE PHOSPHATE ACYLTRANSFERASE"/>
    <property type="match status" value="1"/>
</dbReference>
<evidence type="ECO:0000256" key="5">
    <source>
        <dbReference type="ARBA" id="ARBA00013113"/>
    </source>
</evidence>
<comment type="caution">
    <text evidence="16">The sequence shown here is derived from an EMBL/GenBank/DDBJ whole genome shotgun (WGS) entry which is preliminary data.</text>
</comment>
<evidence type="ECO:0000256" key="2">
    <source>
        <dbReference type="ARBA" id="ARBA00004765"/>
    </source>
</evidence>
<dbReference type="CDD" id="cd07993">
    <property type="entry name" value="LPLAT_DHAPAT-like"/>
    <property type="match status" value="1"/>
</dbReference>
<dbReference type="Proteomes" id="UP000276886">
    <property type="component" value="Unassembled WGS sequence"/>
</dbReference>
<keyword evidence="9 14" id="KW-0472">Membrane</keyword>
<dbReference type="PANTHER" id="PTHR12563">
    <property type="entry name" value="GLYCEROL-3-PHOSPHATE ACYLTRANSFERASE"/>
    <property type="match status" value="1"/>
</dbReference>
<organism evidence="16 17">
    <name type="scientific">Pseudomonas syringae pv. pisi</name>
    <dbReference type="NCBI Taxonomy" id="59510"/>
    <lineage>
        <taxon>Bacteria</taxon>
        <taxon>Pseudomonadati</taxon>
        <taxon>Pseudomonadota</taxon>
        <taxon>Gammaproteobacteria</taxon>
        <taxon>Pseudomonadales</taxon>
        <taxon>Pseudomonadaceae</taxon>
        <taxon>Pseudomonas</taxon>
        <taxon>Pseudomonas syringae</taxon>
    </lineage>
</organism>